<evidence type="ECO:0000256" key="3">
    <source>
        <dbReference type="ARBA" id="ARBA00004554"/>
    </source>
</evidence>
<dbReference type="Pfam" id="PF00654">
    <property type="entry name" value="Voltage_CLC"/>
    <property type="match status" value="1"/>
</dbReference>
<dbReference type="GO" id="GO:0016323">
    <property type="term" value="C:basolateral plasma membrane"/>
    <property type="evidence" value="ECO:0007669"/>
    <property type="project" value="UniProtKB-SubCell"/>
</dbReference>
<dbReference type="FunFam" id="3.10.580.10:FF:000056">
    <property type="entry name" value="Chloride channel protein"/>
    <property type="match status" value="1"/>
</dbReference>
<evidence type="ECO:0000256" key="4">
    <source>
        <dbReference type="ARBA" id="ARBA00005423"/>
    </source>
</evidence>
<dbReference type="InterPro" id="IPR014743">
    <property type="entry name" value="Cl-channel_core"/>
</dbReference>
<evidence type="ECO:0000256" key="17">
    <source>
        <dbReference type="ARBA" id="ARBA00023257"/>
    </source>
</evidence>
<dbReference type="PANTHER" id="PTHR45720">
    <property type="entry name" value="CHLORIDE CHANNEL PROTEIN 2"/>
    <property type="match status" value="1"/>
</dbReference>
<reference evidence="22" key="1">
    <citation type="submission" date="2025-08" db="UniProtKB">
        <authorList>
            <consortium name="Ensembl"/>
        </authorList>
    </citation>
    <scope>IDENTIFICATION</scope>
</reference>
<dbReference type="STRING" id="48701.ENSPMEP00000015881"/>
<dbReference type="PRINTS" id="PR00762">
    <property type="entry name" value="CLCHANNEL"/>
</dbReference>
<dbReference type="AlphaFoldDB" id="A0A3B3XLI0"/>
<dbReference type="PRINTS" id="PR01113">
    <property type="entry name" value="CLCHANNEL2"/>
</dbReference>
<dbReference type="GO" id="GO:0030424">
    <property type="term" value="C:axon"/>
    <property type="evidence" value="ECO:0007669"/>
    <property type="project" value="UniProtKB-SubCell"/>
</dbReference>
<evidence type="ECO:0000256" key="20">
    <source>
        <dbReference type="ARBA" id="ARBA00046437"/>
    </source>
</evidence>
<keyword evidence="13" id="KW-0129">CBS domain</keyword>
<proteinExistence type="inferred from homology"/>
<keyword evidence="12" id="KW-0406">Ion transport</keyword>
<comment type="subcellular location">
    <subcellularLocation>
        <location evidence="3">Basolateral cell membrane</location>
        <topology evidence="3">Multi-pass membrane protein</topology>
    </subcellularLocation>
    <subcellularLocation>
        <location evidence="2">Cell projection</location>
        <location evidence="2">Axon</location>
    </subcellularLocation>
    <subcellularLocation>
        <location evidence="1">Cell projection</location>
        <location evidence="1">Dendritic spine membrane</location>
        <topology evidence="1">Multi-pass membrane protein</topology>
    </subcellularLocation>
</comment>
<sequence length="839" mass="93174">PKQHRMYGRYTQELGVYAKEEAARLRDGGVRDGGGLRRNTSVRSRTADLLEYEKDPCAKCQLCASRCQKFLISRVGEDWIFLILLGLLMALVSWVMDYAIAFCQEAQKWMHGGLDSNMLLQYIAWVSYPVVLITFSAGFTQILAPQAVGSGIPEMKTILRGVVLKEYLTFKTFVAKVIGLTCALGSGMPLGKEGPFVHVASLCAALLSKLMAAVFGGIYMNELRNTEMLSAACAVGVGCCFAAPIGGVLFSIEVTSTFFAVRNYWRGFFAATFSAFVFRLLTVSNQEEETITALFKTRFRLDFPFDLQELPAFAILGIACGFGGALFVYLNRHIVECMRKQKTINKFLLRKRLVYPALVTLLVSTLTFPPGFGQFMAGQLTQHESLVALFDNRTWCRQGVAEEFDYISHHHAWKHPQVNVFITLILFIVMKFWMSAVATTMPVPCGAFMPVFLIGAAFGRLVGEIMATMFPDGIHGDVYPIVPGGYAVVGAAALSGAVTHTVSTAVIVFELTGQISHILPVMIAVILANAVAQALQPSLYDSIIRIKKLPYLPELGMGHHEKYNIRVEDIMVRDVRFITLNSSYRDLQEMLLTGHLKTLALVECRDSMILLGSIERLQLQSLLSLQLSRQRRLEYLRQLAQDNGAHDPLPSLTSDSTPSSPCAQVHPNTPTNTSARQVVRFLVSTHLFFLTLVSIPLQIAEWEDQQLDQLVDFKNCKIDPAPFQLVEQTSLHKTHTIFSLLGLGHAYVTSMGRLVGVVSLKELRKAIEGSVTVTGVKVRPPLASFRDSGNSTSVSEVTELHKLCMRHRGLSLCCWYMCQMKCNKSMLVIKQREIADCII</sequence>
<dbReference type="PANTHER" id="PTHR45720:SF14">
    <property type="entry name" value="CHLORIDE CHANNEL PROTEIN 2"/>
    <property type="match status" value="1"/>
</dbReference>
<keyword evidence="15" id="KW-0407">Ion channel</keyword>
<evidence type="ECO:0000256" key="9">
    <source>
        <dbReference type="ARBA" id="ARBA00022737"/>
    </source>
</evidence>
<keyword evidence="18" id="KW-0966">Cell projection</keyword>
<evidence type="ECO:0000256" key="15">
    <source>
        <dbReference type="ARBA" id="ARBA00023173"/>
    </source>
</evidence>
<keyword evidence="6" id="KW-0813">Transport</keyword>
<evidence type="ECO:0000256" key="1">
    <source>
        <dbReference type="ARBA" id="ARBA00004332"/>
    </source>
</evidence>
<keyword evidence="23" id="KW-1185">Reference proteome</keyword>
<keyword evidence="14" id="KW-0472">Membrane</keyword>
<evidence type="ECO:0000256" key="18">
    <source>
        <dbReference type="ARBA" id="ARBA00023273"/>
    </source>
</evidence>
<evidence type="ECO:0000256" key="14">
    <source>
        <dbReference type="ARBA" id="ARBA00023136"/>
    </source>
</evidence>
<dbReference type="Ensembl" id="ENSPMET00000024284.1">
    <property type="protein sequence ID" value="ENSPMEP00000015881.1"/>
    <property type="gene ID" value="ENSPMEG00000018538.1"/>
</dbReference>
<comment type="catalytic activity">
    <reaction evidence="19">
        <text>thiocyanate(in) = thiocyanate(out)</text>
        <dbReference type="Rhea" id="RHEA:75347"/>
        <dbReference type="ChEBI" id="CHEBI:18022"/>
    </reaction>
</comment>
<keyword evidence="11" id="KW-0770">Synapse</keyword>
<feature type="region of interest" description="Disordered" evidence="21">
    <location>
        <begin position="646"/>
        <end position="670"/>
    </location>
</feature>
<evidence type="ECO:0000256" key="10">
    <source>
        <dbReference type="ARBA" id="ARBA00022989"/>
    </source>
</evidence>
<feature type="compositionally biased region" description="Low complexity" evidence="21">
    <location>
        <begin position="647"/>
        <end position="661"/>
    </location>
</feature>
<dbReference type="GO" id="GO:0034707">
    <property type="term" value="C:chloride channel complex"/>
    <property type="evidence" value="ECO:0007669"/>
    <property type="project" value="UniProtKB-KW"/>
</dbReference>
<reference evidence="22" key="2">
    <citation type="submission" date="2025-09" db="UniProtKB">
        <authorList>
            <consortium name="Ensembl"/>
        </authorList>
    </citation>
    <scope>IDENTIFICATION</scope>
</reference>
<keyword evidence="9" id="KW-0677">Repeat</keyword>
<evidence type="ECO:0000256" key="7">
    <source>
        <dbReference type="ARBA" id="ARBA00022553"/>
    </source>
</evidence>
<keyword evidence="7" id="KW-0597">Phosphoprotein</keyword>
<evidence type="ECO:0000256" key="5">
    <source>
        <dbReference type="ARBA" id="ARBA00017377"/>
    </source>
</evidence>
<evidence type="ECO:0000256" key="2">
    <source>
        <dbReference type="ARBA" id="ARBA00004489"/>
    </source>
</evidence>
<protein>
    <recommendedName>
        <fullName evidence="5">Chloride channel protein 2</fullName>
    </recommendedName>
</protein>
<comment type="similarity">
    <text evidence="4">Belongs to the chloride channel (TC 2.A.49) family. ClC-2/CLCN2 subfamily.</text>
</comment>
<keyword evidence="15" id="KW-0869">Chloride channel</keyword>
<dbReference type="Gene3D" id="1.10.3080.10">
    <property type="entry name" value="Clc chloride channel"/>
    <property type="match status" value="1"/>
</dbReference>
<evidence type="ECO:0000256" key="12">
    <source>
        <dbReference type="ARBA" id="ARBA00023065"/>
    </source>
</evidence>
<dbReference type="SUPFAM" id="SSF54631">
    <property type="entry name" value="CBS-domain pair"/>
    <property type="match status" value="1"/>
</dbReference>
<dbReference type="InterPro" id="IPR002244">
    <property type="entry name" value="Cl-channel-2"/>
</dbReference>
<dbReference type="InterPro" id="IPR050970">
    <property type="entry name" value="Cl_channel_volt-gated"/>
</dbReference>
<comment type="subunit">
    <text evidence="20">Homodimer. Interacts with auxiliary subunit HEPACAM.</text>
</comment>
<dbReference type="SUPFAM" id="SSF81340">
    <property type="entry name" value="Clc chloride channel"/>
    <property type="match status" value="1"/>
</dbReference>
<evidence type="ECO:0000313" key="23">
    <source>
        <dbReference type="Proteomes" id="UP000261480"/>
    </source>
</evidence>
<dbReference type="InterPro" id="IPR046342">
    <property type="entry name" value="CBS_dom_sf"/>
</dbReference>
<evidence type="ECO:0000256" key="16">
    <source>
        <dbReference type="ARBA" id="ARBA00023214"/>
    </source>
</evidence>
<dbReference type="CDD" id="cd03683">
    <property type="entry name" value="ClC_1_like"/>
    <property type="match status" value="1"/>
</dbReference>
<dbReference type="GO" id="GO:0032591">
    <property type="term" value="C:dendritic spine membrane"/>
    <property type="evidence" value="ECO:0007669"/>
    <property type="project" value="UniProtKB-SubCell"/>
</dbReference>
<keyword evidence="8" id="KW-0812">Transmembrane</keyword>
<keyword evidence="10" id="KW-1133">Transmembrane helix</keyword>
<evidence type="ECO:0000256" key="21">
    <source>
        <dbReference type="SAM" id="MobiDB-lite"/>
    </source>
</evidence>
<evidence type="ECO:0000256" key="13">
    <source>
        <dbReference type="ARBA" id="ARBA00023122"/>
    </source>
</evidence>
<dbReference type="Proteomes" id="UP000261480">
    <property type="component" value="Unplaced"/>
</dbReference>
<evidence type="ECO:0000256" key="11">
    <source>
        <dbReference type="ARBA" id="ARBA00023018"/>
    </source>
</evidence>
<dbReference type="InterPro" id="IPR001807">
    <property type="entry name" value="ClC"/>
</dbReference>
<dbReference type="FunFam" id="1.10.3080.10:FF:000002">
    <property type="entry name" value="Chloride channel 2c"/>
    <property type="match status" value="1"/>
</dbReference>
<evidence type="ECO:0000256" key="19">
    <source>
        <dbReference type="ARBA" id="ARBA00036895"/>
    </source>
</evidence>
<name>A0A3B3XLI0_9TELE</name>
<keyword evidence="17" id="KW-0628">Postsynaptic cell membrane</keyword>
<evidence type="ECO:0000256" key="8">
    <source>
        <dbReference type="ARBA" id="ARBA00022692"/>
    </source>
</evidence>
<dbReference type="FunFam" id="3.10.580.10:FF:000032">
    <property type="entry name" value="Chloride channel protein"/>
    <property type="match status" value="1"/>
</dbReference>
<dbReference type="GO" id="GO:0005247">
    <property type="term" value="F:voltage-gated chloride channel activity"/>
    <property type="evidence" value="ECO:0007669"/>
    <property type="project" value="InterPro"/>
</dbReference>
<evidence type="ECO:0000313" key="22">
    <source>
        <dbReference type="Ensembl" id="ENSPMEP00000015881.1"/>
    </source>
</evidence>
<keyword evidence="16" id="KW-0868">Chloride</keyword>
<dbReference type="Gene3D" id="3.10.580.10">
    <property type="entry name" value="CBS-domain"/>
    <property type="match status" value="1"/>
</dbReference>
<organism evidence="22 23">
    <name type="scientific">Poecilia mexicana</name>
    <dbReference type="NCBI Taxonomy" id="48701"/>
    <lineage>
        <taxon>Eukaryota</taxon>
        <taxon>Metazoa</taxon>
        <taxon>Chordata</taxon>
        <taxon>Craniata</taxon>
        <taxon>Vertebrata</taxon>
        <taxon>Euteleostomi</taxon>
        <taxon>Actinopterygii</taxon>
        <taxon>Neopterygii</taxon>
        <taxon>Teleostei</taxon>
        <taxon>Neoteleostei</taxon>
        <taxon>Acanthomorphata</taxon>
        <taxon>Ovalentaria</taxon>
        <taxon>Atherinomorphae</taxon>
        <taxon>Cyprinodontiformes</taxon>
        <taxon>Poeciliidae</taxon>
        <taxon>Poeciliinae</taxon>
        <taxon>Poecilia</taxon>
    </lineage>
</organism>
<evidence type="ECO:0000256" key="6">
    <source>
        <dbReference type="ARBA" id="ARBA00022448"/>
    </source>
</evidence>
<accession>A0A3B3XLI0</accession>